<name>A0A521FGF1_9SPHI</name>
<feature type="domain" description="Protein FecR C-terminal" evidence="3">
    <location>
        <begin position="283"/>
        <end position="351"/>
    </location>
</feature>
<dbReference type="GO" id="GO:0016989">
    <property type="term" value="F:sigma factor antagonist activity"/>
    <property type="evidence" value="ECO:0007669"/>
    <property type="project" value="TreeGrafter"/>
</dbReference>
<evidence type="ECO:0000313" key="5">
    <source>
        <dbReference type="Proteomes" id="UP000320300"/>
    </source>
</evidence>
<dbReference type="Pfam" id="PF04773">
    <property type="entry name" value="FecR"/>
    <property type="match status" value="1"/>
</dbReference>
<accession>A0A521FGF1</accession>
<dbReference type="Gene3D" id="3.55.50.30">
    <property type="match status" value="1"/>
</dbReference>
<dbReference type="AlphaFoldDB" id="A0A521FGF1"/>
<keyword evidence="1" id="KW-1133">Transmembrane helix</keyword>
<evidence type="ECO:0000259" key="3">
    <source>
        <dbReference type="Pfam" id="PF16344"/>
    </source>
</evidence>
<keyword evidence="1" id="KW-0472">Membrane</keyword>
<proteinExistence type="predicted"/>
<dbReference type="RefSeq" id="WP_142530245.1">
    <property type="nucleotide sequence ID" value="NZ_CBCSJO010000011.1"/>
</dbReference>
<dbReference type="InterPro" id="IPR006860">
    <property type="entry name" value="FecR"/>
</dbReference>
<dbReference type="InterPro" id="IPR032508">
    <property type="entry name" value="FecR_C"/>
</dbReference>
<reference evidence="4 5" key="1">
    <citation type="submission" date="2017-05" db="EMBL/GenBank/DDBJ databases">
        <authorList>
            <person name="Varghese N."/>
            <person name="Submissions S."/>
        </authorList>
    </citation>
    <scope>NUCLEOTIDE SEQUENCE [LARGE SCALE GENOMIC DNA]</scope>
    <source>
        <strain evidence="4 5">DSM 19036</strain>
    </source>
</reference>
<dbReference type="PANTHER" id="PTHR30273:SF2">
    <property type="entry name" value="PROTEIN FECR"/>
    <property type="match status" value="1"/>
</dbReference>
<dbReference type="InterPro" id="IPR012373">
    <property type="entry name" value="Ferrdict_sens_TM"/>
</dbReference>
<organism evidence="4 5">
    <name type="scientific">Pedobacter westerhofensis</name>
    <dbReference type="NCBI Taxonomy" id="425512"/>
    <lineage>
        <taxon>Bacteria</taxon>
        <taxon>Pseudomonadati</taxon>
        <taxon>Bacteroidota</taxon>
        <taxon>Sphingobacteriia</taxon>
        <taxon>Sphingobacteriales</taxon>
        <taxon>Sphingobacteriaceae</taxon>
        <taxon>Pedobacter</taxon>
    </lineage>
</organism>
<dbReference type="Gene3D" id="2.60.120.1440">
    <property type="match status" value="1"/>
</dbReference>
<gene>
    <name evidence="4" type="ORF">SAMN06265348_11229</name>
</gene>
<sequence length="352" mass="40032">MDTNKIIELLARKMAGEATAEELKQLDELILRYPDAVYYEEILKEIWEASAGNAEDVPDPGQAYLLHQLKYHQDFPVQADHATKSAEPSENMFSLAVGMLIVLLVCFTYWNVRDKGGPEIRISVAKGMRRNFVLPDGTLVWLNSGSKLSYAADFNQKDARKVHLEGEAFFDVKHLAGRPFIVHTEKISVKVLGTAFNIQAYPEDRTSEATLLRGSIELYVNGSAKQKVILSPSEKFAFREERSRQKSNIRTKGTRNLILIDHVKPLKIGSSEYIEETSWKDNRLVFKNESLAELKPKFERWFNVKISMESPLTGTYRFTGVFTKESITEALTAMQLIKPFTFKLSAHDVIIH</sequence>
<dbReference type="PIRSF" id="PIRSF018266">
    <property type="entry name" value="FecR"/>
    <property type="match status" value="1"/>
</dbReference>
<evidence type="ECO:0000256" key="1">
    <source>
        <dbReference type="SAM" id="Phobius"/>
    </source>
</evidence>
<dbReference type="PANTHER" id="PTHR30273">
    <property type="entry name" value="PERIPLASMIC SIGNAL SENSOR AND SIGMA FACTOR ACTIVATOR FECR-RELATED"/>
    <property type="match status" value="1"/>
</dbReference>
<dbReference type="OrthoDB" id="1523735at2"/>
<feature type="transmembrane region" description="Helical" evidence="1">
    <location>
        <begin position="92"/>
        <end position="112"/>
    </location>
</feature>
<dbReference type="EMBL" id="FXTN01000012">
    <property type="protein sequence ID" value="SMO95195.1"/>
    <property type="molecule type" value="Genomic_DNA"/>
</dbReference>
<dbReference type="Pfam" id="PF16344">
    <property type="entry name" value="FecR_C"/>
    <property type="match status" value="1"/>
</dbReference>
<evidence type="ECO:0000313" key="4">
    <source>
        <dbReference type="EMBL" id="SMO95195.1"/>
    </source>
</evidence>
<keyword evidence="5" id="KW-1185">Reference proteome</keyword>
<feature type="domain" description="FecR protein" evidence="2">
    <location>
        <begin position="121"/>
        <end position="217"/>
    </location>
</feature>
<dbReference type="Proteomes" id="UP000320300">
    <property type="component" value="Unassembled WGS sequence"/>
</dbReference>
<protein>
    <submittedName>
        <fullName evidence="4">FecR family protein</fullName>
    </submittedName>
</protein>
<keyword evidence="1" id="KW-0812">Transmembrane</keyword>
<evidence type="ECO:0000259" key="2">
    <source>
        <dbReference type="Pfam" id="PF04773"/>
    </source>
</evidence>